<feature type="non-terminal residue" evidence="3">
    <location>
        <position position="1"/>
    </location>
</feature>
<dbReference type="InterPro" id="IPR023753">
    <property type="entry name" value="FAD/NAD-binding_dom"/>
</dbReference>
<feature type="domain" description="FAD/NAD(P)-binding" evidence="1">
    <location>
        <begin position="114"/>
        <end position="327"/>
    </location>
</feature>
<name>X1LZT9_9ZZZZ</name>
<dbReference type="PANTHER" id="PTHR42783:SF3">
    <property type="entry name" value="GLUTAMATE SYNTHASE [NADPH] SMALL CHAIN-RELATED"/>
    <property type="match status" value="1"/>
</dbReference>
<gene>
    <name evidence="3" type="ORF">S06H3_01967</name>
</gene>
<evidence type="ECO:0008006" key="4">
    <source>
        <dbReference type="Google" id="ProtNLM"/>
    </source>
</evidence>
<proteinExistence type="predicted"/>
<evidence type="ECO:0000259" key="1">
    <source>
        <dbReference type="Pfam" id="PF07992"/>
    </source>
</evidence>
<dbReference type="Pfam" id="PF07992">
    <property type="entry name" value="Pyr_redox_2"/>
    <property type="match status" value="1"/>
</dbReference>
<dbReference type="SUPFAM" id="SSF46548">
    <property type="entry name" value="alpha-helical ferredoxin"/>
    <property type="match status" value="1"/>
</dbReference>
<sequence length="343" mass="37497">EEQALEEASRCIECKKTGCKAGCPVDVDIPEFVKAIQDGDMPEAVRILKSKNSLPGICGRVCPQETQCEMTCNLAKKGAPIAIGRLERYVADWERAHPEVSEQQKGHMKTNARKIAVVGSGPAGLTCAADLAKLGYEVTILEALHVAGGVLMYGIPEFRLPKVIVQGEVDYVKSLGVEIRFDQVIGKIATVDEILEDGYAAVFLAPGAGAPMFLNIPGENFSNIYSANEFLTRTNLMKAYLFPEYDTPIKVGKRVAVFGGGNVAMDASRCALRLGAGEVYIIYRRSRVEMPARREERENAEEEGIIFKLLTNPKRFIGDEQGRVKAVECYEMELGEPDESGAT</sequence>
<dbReference type="SUPFAM" id="SSF51971">
    <property type="entry name" value="Nucleotide-binding domain"/>
    <property type="match status" value="1"/>
</dbReference>
<reference evidence="3" key="1">
    <citation type="journal article" date="2014" name="Front. Microbiol.">
        <title>High frequency of phylogenetically diverse reductive dehalogenase-homologous genes in deep subseafloor sedimentary metagenomes.</title>
        <authorList>
            <person name="Kawai M."/>
            <person name="Futagami T."/>
            <person name="Toyoda A."/>
            <person name="Takaki Y."/>
            <person name="Nishi S."/>
            <person name="Hori S."/>
            <person name="Arai W."/>
            <person name="Tsubouchi T."/>
            <person name="Morono Y."/>
            <person name="Uchiyama I."/>
            <person name="Ito T."/>
            <person name="Fujiyama A."/>
            <person name="Inagaki F."/>
            <person name="Takami H."/>
        </authorList>
    </citation>
    <scope>NUCLEOTIDE SEQUENCE</scope>
    <source>
        <strain evidence="3">Expedition CK06-06</strain>
    </source>
</reference>
<feature type="domain" description="Dihydroprymidine dehydrogenase" evidence="2">
    <location>
        <begin position="1"/>
        <end position="97"/>
    </location>
</feature>
<evidence type="ECO:0000259" key="2">
    <source>
        <dbReference type="Pfam" id="PF14691"/>
    </source>
</evidence>
<dbReference type="Pfam" id="PF14691">
    <property type="entry name" value="Fer4_20"/>
    <property type="match status" value="1"/>
</dbReference>
<dbReference type="EMBL" id="BARV01000538">
    <property type="protein sequence ID" value="GAH99633.1"/>
    <property type="molecule type" value="Genomic_DNA"/>
</dbReference>
<organism evidence="3">
    <name type="scientific">marine sediment metagenome</name>
    <dbReference type="NCBI Taxonomy" id="412755"/>
    <lineage>
        <taxon>unclassified sequences</taxon>
        <taxon>metagenomes</taxon>
        <taxon>ecological metagenomes</taxon>
    </lineage>
</organism>
<comment type="caution">
    <text evidence="3">The sequence shown here is derived from an EMBL/GenBank/DDBJ whole genome shotgun (WGS) entry which is preliminary data.</text>
</comment>
<dbReference type="GO" id="GO:0016491">
    <property type="term" value="F:oxidoreductase activity"/>
    <property type="evidence" value="ECO:0007669"/>
    <property type="project" value="InterPro"/>
</dbReference>
<dbReference type="GO" id="GO:0051536">
    <property type="term" value="F:iron-sulfur cluster binding"/>
    <property type="evidence" value="ECO:0007669"/>
    <property type="project" value="InterPro"/>
</dbReference>
<dbReference type="AlphaFoldDB" id="X1LZT9"/>
<dbReference type="PRINTS" id="PR00419">
    <property type="entry name" value="ADXRDTASE"/>
</dbReference>
<dbReference type="Gene3D" id="3.50.50.60">
    <property type="entry name" value="FAD/NAD(P)-binding domain"/>
    <property type="match status" value="2"/>
</dbReference>
<dbReference type="InterPro" id="IPR036188">
    <property type="entry name" value="FAD/NAD-bd_sf"/>
</dbReference>
<dbReference type="PANTHER" id="PTHR42783">
    <property type="entry name" value="GLUTAMATE SYNTHASE [NADPH] SMALL CHAIN"/>
    <property type="match status" value="1"/>
</dbReference>
<dbReference type="InterPro" id="IPR009051">
    <property type="entry name" value="Helical_ferredxn"/>
</dbReference>
<dbReference type="Gene3D" id="1.10.1060.10">
    <property type="entry name" value="Alpha-helical ferredoxin"/>
    <property type="match status" value="1"/>
</dbReference>
<accession>X1LZT9</accession>
<protein>
    <recommendedName>
        <fullName evidence="4">FAD/NAD(P)-binding domain-containing protein</fullName>
    </recommendedName>
</protein>
<evidence type="ECO:0000313" key="3">
    <source>
        <dbReference type="EMBL" id="GAH99633.1"/>
    </source>
</evidence>
<dbReference type="InterPro" id="IPR028261">
    <property type="entry name" value="DPD_II"/>
</dbReference>